<name>A0ABD1SEK0_9LAMI</name>
<reference evidence="3" key="1">
    <citation type="submission" date="2024-07" db="EMBL/GenBank/DDBJ databases">
        <title>Two chromosome-level genome assemblies of Korean endemic species Abeliophyllum distichum and Forsythia ovata (Oleaceae).</title>
        <authorList>
            <person name="Jang H."/>
        </authorList>
    </citation>
    <scope>NUCLEOTIDE SEQUENCE [LARGE SCALE GENOMIC DNA]</scope>
</reference>
<feature type="region of interest" description="Disordered" evidence="1">
    <location>
        <begin position="1"/>
        <end position="26"/>
    </location>
</feature>
<evidence type="ECO:0000313" key="3">
    <source>
        <dbReference type="Proteomes" id="UP001604336"/>
    </source>
</evidence>
<dbReference type="InterPro" id="IPR036869">
    <property type="entry name" value="J_dom_sf"/>
</dbReference>
<dbReference type="SUPFAM" id="SSF46565">
    <property type="entry name" value="Chaperone J-domain"/>
    <property type="match status" value="1"/>
</dbReference>
<organism evidence="2 3">
    <name type="scientific">Abeliophyllum distichum</name>
    <dbReference type="NCBI Taxonomy" id="126358"/>
    <lineage>
        <taxon>Eukaryota</taxon>
        <taxon>Viridiplantae</taxon>
        <taxon>Streptophyta</taxon>
        <taxon>Embryophyta</taxon>
        <taxon>Tracheophyta</taxon>
        <taxon>Spermatophyta</taxon>
        <taxon>Magnoliopsida</taxon>
        <taxon>eudicotyledons</taxon>
        <taxon>Gunneridae</taxon>
        <taxon>Pentapetalae</taxon>
        <taxon>asterids</taxon>
        <taxon>lamiids</taxon>
        <taxon>Lamiales</taxon>
        <taxon>Oleaceae</taxon>
        <taxon>Forsythieae</taxon>
        <taxon>Abeliophyllum</taxon>
    </lineage>
</organism>
<dbReference type="PANTHER" id="PTHR23172:SF19">
    <property type="entry name" value="J DOMAIN-CONTAINING PROTEIN"/>
    <property type="match status" value="1"/>
</dbReference>
<comment type="caution">
    <text evidence="2">The sequence shown here is derived from an EMBL/GenBank/DDBJ whole genome shotgun (WGS) entry which is preliminary data.</text>
</comment>
<protein>
    <submittedName>
        <fullName evidence="2">Auxilin-related protein</fullName>
    </submittedName>
</protein>
<dbReference type="PANTHER" id="PTHR23172">
    <property type="entry name" value="AUXILIN/CYCLIN G-ASSOCIATED KINASE-RELATED"/>
    <property type="match status" value="1"/>
</dbReference>
<feature type="compositionally biased region" description="Basic and acidic residues" evidence="1">
    <location>
        <begin position="11"/>
        <end position="26"/>
    </location>
</feature>
<proteinExistence type="predicted"/>
<evidence type="ECO:0000313" key="2">
    <source>
        <dbReference type="EMBL" id="KAL2499020.1"/>
    </source>
</evidence>
<dbReference type="Gene3D" id="1.10.287.110">
    <property type="entry name" value="DnaJ domain"/>
    <property type="match status" value="1"/>
</dbReference>
<sequence length="132" mass="15065">MRTQARMAKALADKSQRDLQAQHEQAERRMLAETMDNDIKRWAAGKEGNLRALLSSLQQGTAQTLLLLAQSKKEEGDFGTLKLLKETDSRGGFQFNVDKRNTVQRHAKLSYTGFHRSFSTLPIFSQYIYDLT</sequence>
<evidence type="ECO:0000256" key="1">
    <source>
        <dbReference type="SAM" id="MobiDB-lite"/>
    </source>
</evidence>
<dbReference type="AlphaFoldDB" id="A0ABD1SEK0"/>
<gene>
    <name evidence="2" type="ORF">Adt_24570</name>
</gene>
<keyword evidence="3" id="KW-1185">Reference proteome</keyword>
<dbReference type="EMBL" id="JBFOLK010000007">
    <property type="protein sequence ID" value="KAL2499020.1"/>
    <property type="molecule type" value="Genomic_DNA"/>
</dbReference>
<dbReference type="Proteomes" id="UP001604336">
    <property type="component" value="Unassembled WGS sequence"/>
</dbReference>
<accession>A0ABD1SEK0</accession>